<dbReference type="Proteomes" id="UP000499080">
    <property type="component" value="Unassembled WGS sequence"/>
</dbReference>
<evidence type="ECO:0000313" key="1">
    <source>
        <dbReference type="EMBL" id="GBN64837.1"/>
    </source>
</evidence>
<organism evidence="1 3">
    <name type="scientific">Araneus ventricosus</name>
    <name type="common">Orbweaver spider</name>
    <name type="synonym">Epeira ventricosa</name>
    <dbReference type="NCBI Taxonomy" id="182803"/>
    <lineage>
        <taxon>Eukaryota</taxon>
        <taxon>Metazoa</taxon>
        <taxon>Ecdysozoa</taxon>
        <taxon>Arthropoda</taxon>
        <taxon>Chelicerata</taxon>
        <taxon>Arachnida</taxon>
        <taxon>Araneae</taxon>
        <taxon>Araneomorphae</taxon>
        <taxon>Entelegynae</taxon>
        <taxon>Araneoidea</taxon>
        <taxon>Araneidae</taxon>
        <taxon>Araneus</taxon>
    </lineage>
</organism>
<accession>A0A4Y2QNE4</accession>
<gene>
    <name evidence="1" type="ORF">AVEN_130060_1</name>
    <name evidence="2" type="ORF">AVEN_87765_1</name>
</gene>
<sequence>MLMEDIFERLLMGVLPVVRFITRKLCLIRPYHVYKELCLDLLVIQDTEATSVTSPTSLAGIEPEKLMAGTDWHLVRWGFSERGFLRGTQSTRGVTILEIMT</sequence>
<reference evidence="1 3" key="1">
    <citation type="journal article" date="2019" name="Sci. Rep.">
        <title>Orb-weaving spider Araneus ventricosus genome elucidates the spidroin gene catalogue.</title>
        <authorList>
            <person name="Kono N."/>
            <person name="Nakamura H."/>
            <person name="Ohtoshi R."/>
            <person name="Moran D.A.P."/>
            <person name="Shinohara A."/>
            <person name="Yoshida Y."/>
            <person name="Fujiwara M."/>
            <person name="Mori M."/>
            <person name="Tomita M."/>
            <person name="Arakawa K."/>
        </authorList>
    </citation>
    <scope>NUCLEOTIDE SEQUENCE [LARGE SCALE GENOMIC DNA]</scope>
</reference>
<keyword evidence="3" id="KW-1185">Reference proteome</keyword>
<proteinExistence type="predicted"/>
<comment type="caution">
    <text evidence="1">The sequence shown here is derived from an EMBL/GenBank/DDBJ whole genome shotgun (WGS) entry which is preliminary data.</text>
</comment>
<evidence type="ECO:0000313" key="3">
    <source>
        <dbReference type="Proteomes" id="UP000499080"/>
    </source>
</evidence>
<dbReference type="AlphaFoldDB" id="A0A4Y2QNE4"/>
<dbReference type="EMBL" id="BGPR01014350">
    <property type="protein sequence ID" value="GBN64837.1"/>
    <property type="molecule type" value="Genomic_DNA"/>
</dbReference>
<evidence type="ECO:0000313" key="2">
    <source>
        <dbReference type="EMBL" id="GBN64859.1"/>
    </source>
</evidence>
<protein>
    <submittedName>
        <fullName evidence="1">Uncharacterized protein</fullName>
    </submittedName>
</protein>
<dbReference type="EMBL" id="BGPR01014355">
    <property type="protein sequence ID" value="GBN64859.1"/>
    <property type="molecule type" value="Genomic_DNA"/>
</dbReference>
<name>A0A4Y2QNE4_ARAVE</name>